<reference evidence="4 5" key="1">
    <citation type="submission" date="2016-07" db="EMBL/GenBank/DDBJ databases">
        <title>Draft genome of the white-rot fungus Obba rivulosa 3A-2.</title>
        <authorList>
            <consortium name="DOE Joint Genome Institute"/>
            <person name="Miettinen O."/>
            <person name="Riley R."/>
            <person name="Acob R."/>
            <person name="Barry K."/>
            <person name="Cullen D."/>
            <person name="De Vries R."/>
            <person name="Hainaut M."/>
            <person name="Hatakka A."/>
            <person name="Henrissat B."/>
            <person name="Hilden K."/>
            <person name="Kuo R."/>
            <person name="Labutti K."/>
            <person name="Lipzen A."/>
            <person name="Makela M.R."/>
            <person name="Sandor L."/>
            <person name="Spatafora J.W."/>
            <person name="Grigoriev I.V."/>
            <person name="Hibbett D.S."/>
        </authorList>
    </citation>
    <scope>NUCLEOTIDE SEQUENCE [LARGE SCALE GENOMIC DNA]</scope>
    <source>
        <strain evidence="4 5">3A-2</strain>
    </source>
</reference>
<dbReference type="InterPro" id="IPR056884">
    <property type="entry name" value="NPHP3-like_N"/>
</dbReference>
<proteinExistence type="predicted"/>
<dbReference type="Gene3D" id="3.40.50.300">
    <property type="entry name" value="P-loop containing nucleotide triphosphate hydrolases"/>
    <property type="match status" value="1"/>
</dbReference>
<dbReference type="PROSITE" id="PS50837">
    <property type="entry name" value="NACHT"/>
    <property type="match status" value="1"/>
</dbReference>
<evidence type="ECO:0000313" key="4">
    <source>
        <dbReference type="EMBL" id="OCH89024.1"/>
    </source>
</evidence>
<dbReference type="InterPro" id="IPR007111">
    <property type="entry name" value="NACHT_NTPase"/>
</dbReference>
<dbReference type="Proteomes" id="UP000250043">
    <property type="component" value="Unassembled WGS sequence"/>
</dbReference>
<organism evidence="4 5">
    <name type="scientific">Obba rivulosa</name>
    <dbReference type="NCBI Taxonomy" id="1052685"/>
    <lineage>
        <taxon>Eukaryota</taxon>
        <taxon>Fungi</taxon>
        <taxon>Dikarya</taxon>
        <taxon>Basidiomycota</taxon>
        <taxon>Agaricomycotina</taxon>
        <taxon>Agaricomycetes</taxon>
        <taxon>Polyporales</taxon>
        <taxon>Gelatoporiaceae</taxon>
        <taxon>Obba</taxon>
    </lineage>
</organism>
<dbReference type="PANTHER" id="PTHR10039">
    <property type="entry name" value="AMELOGENIN"/>
    <property type="match status" value="1"/>
</dbReference>
<dbReference type="Pfam" id="PF24883">
    <property type="entry name" value="NPHP3_N"/>
    <property type="match status" value="1"/>
</dbReference>
<keyword evidence="1" id="KW-0677">Repeat</keyword>
<evidence type="ECO:0000259" key="3">
    <source>
        <dbReference type="PROSITE" id="PS50837"/>
    </source>
</evidence>
<dbReference type="InterPro" id="IPR059179">
    <property type="entry name" value="MLKL-like_MCAfunc"/>
</dbReference>
<dbReference type="SUPFAM" id="SSF52540">
    <property type="entry name" value="P-loop containing nucleoside triphosphate hydrolases"/>
    <property type="match status" value="1"/>
</dbReference>
<protein>
    <recommendedName>
        <fullName evidence="3">NACHT domain-containing protein</fullName>
    </recommendedName>
</protein>
<keyword evidence="5" id="KW-1185">Reference proteome</keyword>
<evidence type="ECO:0000256" key="1">
    <source>
        <dbReference type="ARBA" id="ARBA00022737"/>
    </source>
</evidence>
<dbReference type="EMBL" id="KV722437">
    <property type="protein sequence ID" value="OCH89024.1"/>
    <property type="molecule type" value="Genomic_DNA"/>
</dbReference>
<dbReference type="CDD" id="cd21037">
    <property type="entry name" value="MLKL_NTD"/>
    <property type="match status" value="1"/>
</dbReference>
<dbReference type="OrthoDB" id="2800734at2759"/>
<dbReference type="PANTHER" id="PTHR10039:SF17">
    <property type="entry name" value="FUNGAL STAND N-TERMINAL GOODBYE DOMAIN-CONTAINING PROTEIN-RELATED"/>
    <property type="match status" value="1"/>
</dbReference>
<feature type="region of interest" description="Disordered" evidence="2">
    <location>
        <begin position="122"/>
        <end position="158"/>
    </location>
</feature>
<feature type="domain" description="NACHT" evidence="3">
    <location>
        <begin position="355"/>
        <end position="499"/>
    </location>
</feature>
<evidence type="ECO:0000256" key="2">
    <source>
        <dbReference type="SAM" id="MobiDB-lite"/>
    </source>
</evidence>
<accession>A0A8E2AVT4</accession>
<feature type="compositionally biased region" description="Basic and acidic residues" evidence="2">
    <location>
        <begin position="141"/>
        <end position="151"/>
    </location>
</feature>
<gene>
    <name evidence="4" type="ORF">OBBRIDRAFT_826807</name>
</gene>
<dbReference type="AlphaFoldDB" id="A0A8E2AVT4"/>
<feature type="non-terminal residue" evidence="4">
    <location>
        <position position="821"/>
    </location>
</feature>
<sequence>MIAWHGSICTTAGEAPSCEASLKRCKSPSSYTPENRLLILDEDAAGVGILHKKSILFGAPHKTNMVVTARAEPAGAGMLQLGARTMGRWRVGHAAETLSLVPDILVLSDVRGILSAMEAQETEDSFSPKYRPEAVGSALSGREDGSEDSTRDTATLKPETSAGRTGWLVLKGVLKTVGDGSDLFLPLKAAVVGVVAIMDAVDNVEDARSGFLEIAHKIEGFQVILSRYNSEQDIPPVIRRRLDYFVKELDSIEKVIKTKTERGAARRAVEALGDIQDIESVFRVLATMAEEFKLECNLNIERKVEDIAAKDILAKLEHVPGAGIDAQDGDACMDGTRVGLLQDLNAWRNDPDAPRMFWVDGMAGTGKSAITRSFCHILSHDSSLGGSFFCSRGTVRDDVKRIIPTLATSLARQHAAYKLALLDILREHPDAAHDRLDLQVERLLETPLRDAFGATPPTLVFVIDALDECSDDKATEVMLTELVSKSPLIPIKFFLTSRPEHHIRAQLQAGQSSLRRVLRLHDVEQDFVEADISHYLTHRFQEIRNQRNISDPSYMFPPDWPNRMDVATVTRHAGTLFIYAFTAAEYVKKDPVRRLRKLAGFAVTAGQPLTKTIDDMYSFILERAMDPAERDEEEISMMKRILAAILAIREPLCLSALSNLITISAQDFRSTLEHLHAVIRIPPGNDSGVVSTFHASFGDYLTTRERTKKFFLSLLDGHCDLTRACINVMASEALRFNVSGCQTSYLPNSKQNFAAIPAHLIYSCLYWPHHLLAATDIPALLRSLEEILPRKFLFWVEVLSAIGKVSLASSVILRVLTAHET</sequence>
<evidence type="ECO:0000313" key="5">
    <source>
        <dbReference type="Proteomes" id="UP000250043"/>
    </source>
</evidence>
<dbReference type="InterPro" id="IPR027417">
    <property type="entry name" value="P-loop_NTPase"/>
</dbReference>
<name>A0A8E2AVT4_9APHY</name>